<dbReference type="HOGENOM" id="CLU_850462_0_0_1"/>
<dbReference type="KEGG" id="vpo:Kpol_1000p2"/>
<feature type="region of interest" description="Disordered" evidence="1">
    <location>
        <begin position="270"/>
        <end position="304"/>
    </location>
</feature>
<evidence type="ECO:0000313" key="2">
    <source>
        <dbReference type="EMBL" id="EDO15692.1"/>
    </source>
</evidence>
<sequence length="327" mass="34731">MVSPTTTSVVSVRSDDLPIESFLSLSNDDISTNGVESSITESIQGPISLLSQYHSSKESSTLNSRNIDLDSSGFTDDIDVAPSSRFSMYTNTTISTTRKNSDYIMSSKDYITQSDNLPTSICSTYSKSQSKLFSINADARYTIKSTSVKKSSLTTGYTVNEIDSTFSKGTVITSRATVSAPSSFTSSINEGSPLITTTTTDSNGKQTVITSTVSSSSMTTTRNASQYSVSDMHVKSSPIPNNSNAIINSIHSQITSTGIDNSLYTSNLNSNPEVLNTNSTNESNDVSTTAATSSSDSPSVYEGSGISRKISNSLSTLIGIFVLTLLI</sequence>
<dbReference type="AlphaFoldDB" id="A7TPU4"/>
<feature type="compositionally biased region" description="Polar residues" evidence="1">
    <location>
        <begin position="270"/>
        <end position="282"/>
    </location>
</feature>
<organism evidence="3">
    <name type="scientific">Vanderwaltozyma polyspora (strain ATCC 22028 / DSM 70294 / BCRC 21397 / CBS 2163 / NBRC 10782 / NRRL Y-8283 / UCD 57-17)</name>
    <name type="common">Kluyveromyces polysporus</name>
    <dbReference type="NCBI Taxonomy" id="436907"/>
    <lineage>
        <taxon>Eukaryota</taxon>
        <taxon>Fungi</taxon>
        <taxon>Dikarya</taxon>
        <taxon>Ascomycota</taxon>
        <taxon>Saccharomycotina</taxon>
        <taxon>Saccharomycetes</taxon>
        <taxon>Saccharomycetales</taxon>
        <taxon>Saccharomycetaceae</taxon>
        <taxon>Vanderwaltozyma</taxon>
    </lineage>
</organism>
<accession>A7TPU4</accession>
<feature type="compositionally biased region" description="Low complexity" evidence="1">
    <location>
        <begin position="283"/>
        <end position="300"/>
    </location>
</feature>
<reference evidence="2 3" key="1">
    <citation type="journal article" date="2007" name="Proc. Natl. Acad. Sci. U.S.A.">
        <title>Independent sorting-out of thousands of duplicated gene pairs in two yeast species descended from a whole-genome duplication.</title>
        <authorList>
            <person name="Scannell D.R."/>
            <person name="Frank A.C."/>
            <person name="Conant G.C."/>
            <person name="Byrne K.P."/>
            <person name="Woolfit M."/>
            <person name="Wolfe K.H."/>
        </authorList>
    </citation>
    <scope>NUCLEOTIDE SEQUENCE [LARGE SCALE GENOMIC DNA]</scope>
    <source>
        <strain evidence="3">ATCC 22028 / DSM 70294 / BCRC 21397 / CBS 2163 / NBRC 10782 / NRRL Y-8283 / UCD 57-17</strain>
    </source>
</reference>
<gene>
    <name evidence="2" type="ORF">Kpol_1000p2</name>
</gene>
<proteinExistence type="predicted"/>
<dbReference type="InParanoid" id="A7TPU4"/>
<dbReference type="RefSeq" id="XP_001643550.1">
    <property type="nucleotide sequence ID" value="XM_001643500.1"/>
</dbReference>
<name>A7TPU4_VANPO</name>
<evidence type="ECO:0000313" key="3">
    <source>
        <dbReference type="Proteomes" id="UP000000267"/>
    </source>
</evidence>
<keyword evidence="3" id="KW-1185">Reference proteome</keyword>
<evidence type="ECO:0000256" key="1">
    <source>
        <dbReference type="SAM" id="MobiDB-lite"/>
    </source>
</evidence>
<dbReference type="EMBL" id="DS480448">
    <property type="protein sequence ID" value="EDO15692.1"/>
    <property type="molecule type" value="Genomic_DNA"/>
</dbReference>
<protein>
    <submittedName>
        <fullName evidence="2">Uncharacterized protein</fullName>
    </submittedName>
</protein>
<dbReference type="Proteomes" id="UP000000267">
    <property type="component" value="Unassembled WGS sequence"/>
</dbReference>
<dbReference type="GeneID" id="5543794"/>